<gene>
    <name evidence="1" type="ORF">NM208_g9501</name>
</gene>
<reference evidence="1" key="1">
    <citation type="submission" date="2022-08" db="EMBL/GenBank/DDBJ databases">
        <title>Genome Sequence of Fusarium decemcellulare.</title>
        <authorList>
            <person name="Buettner E."/>
        </authorList>
    </citation>
    <scope>NUCLEOTIDE SEQUENCE</scope>
    <source>
        <strain evidence="1">Babe19</strain>
    </source>
</reference>
<comment type="caution">
    <text evidence="1">The sequence shown here is derived from an EMBL/GenBank/DDBJ whole genome shotgun (WGS) entry which is preliminary data.</text>
</comment>
<sequence>MKVRKKTLCHTCRRRKLACDGKRPACSQCLRSDRRCEGYPDVLFMPVISGPRSPKPTPSRPARSSTWTHQSQAPVTSPDDASAASINPTGNKTDTPSSSCELVSGSRQQRQTRGSYAYPVNPSLSDPLQSTMSLIIRNYVPHSEISGDVAHVVPQSPRICGSWVTTLPMLTASATGPLSECLGSAMKALAMSIMSYRTGGRLVQSISLRYGHTLRLLQHDLQLSGTCYKIERVASVMCLALVEILSPTSPLNWLVHMHGVSELIRLSPPRLFSTGIQHKLFIGIRPLMVLEALIFRKATFLAEEEWTRMPFQHHEPSPLQSLLSLTADMPAILARIDGLENEPTSTGTVAANKRLIELTEMREKLEAWSLSFYAESSAPLYWHRASQDEDHQRKSDSLWFASLTAANVLTHLWSLKITCLSHIQELLTRFPELERFSFSSGNLVGLRETCIELSVNIFHSTEYLMQDKFMLYGPFTAGLPVYTAHKALEMDDQGRAILQKLDKSIMDRISGHLIIFLQQHSCRHRNRATT</sequence>
<dbReference type="Proteomes" id="UP001148629">
    <property type="component" value="Unassembled WGS sequence"/>
</dbReference>
<evidence type="ECO:0000313" key="2">
    <source>
        <dbReference type="Proteomes" id="UP001148629"/>
    </source>
</evidence>
<name>A0ACC1S1B7_9HYPO</name>
<organism evidence="1 2">
    <name type="scientific">Fusarium decemcellulare</name>
    <dbReference type="NCBI Taxonomy" id="57161"/>
    <lineage>
        <taxon>Eukaryota</taxon>
        <taxon>Fungi</taxon>
        <taxon>Dikarya</taxon>
        <taxon>Ascomycota</taxon>
        <taxon>Pezizomycotina</taxon>
        <taxon>Sordariomycetes</taxon>
        <taxon>Hypocreomycetidae</taxon>
        <taxon>Hypocreales</taxon>
        <taxon>Nectriaceae</taxon>
        <taxon>Fusarium</taxon>
        <taxon>Fusarium decemcellulare species complex</taxon>
    </lineage>
</organism>
<protein>
    <submittedName>
        <fullName evidence="1">Uncharacterized protein</fullName>
    </submittedName>
</protein>
<accession>A0ACC1S1B7</accession>
<proteinExistence type="predicted"/>
<evidence type="ECO:0000313" key="1">
    <source>
        <dbReference type="EMBL" id="KAJ3530031.1"/>
    </source>
</evidence>
<dbReference type="EMBL" id="JANRMS010001218">
    <property type="protein sequence ID" value="KAJ3530031.1"/>
    <property type="molecule type" value="Genomic_DNA"/>
</dbReference>
<keyword evidence="2" id="KW-1185">Reference proteome</keyword>